<evidence type="ECO:0000256" key="22">
    <source>
        <dbReference type="SAM" id="MobiDB-lite"/>
    </source>
</evidence>
<evidence type="ECO:0000256" key="9">
    <source>
        <dbReference type="ARBA" id="ARBA00022723"/>
    </source>
</evidence>
<accession>A0A8S4AGK2</accession>
<keyword evidence="10 21" id="KW-0735">Signal-anchor</keyword>
<dbReference type="SUPFAM" id="SSF53448">
    <property type="entry name" value="Nucleotide-diphospho-sugar transferases"/>
    <property type="match status" value="1"/>
</dbReference>
<evidence type="ECO:0000256" key="3">
    <source>
        <dbReference type="ARBA" id="ARBA00004922"/>
    </source>
</evidence>
<comment type="function">
    <text evidence="16 21">Initiates complex N-linked carbohydrate formation. Essential for the conversion of high-mannose to hybrid and complex N-glycans.</text>
</comment>
<evidence type="ECO:0000256" key="19">
    <source>
        <dbReference type="ARBA" id="ARBA00049421"/>
    </source>
</evidence>
<dbReference type="Proteomes" id="UP000677803">
    <property type="component" value="Unassembled WGS sequence"/>
</dbReference>
<dbReference type="OrthoDB" id="440755at2759"/>
<feature type="transmembrane region" description="Helical" evidence="21">
    <location>
        <begin position="78"/>
        <end position="98"/>
    </location>
</feature>
<dbReference type="FunFam" id="3.10.180.20:FF:000001">
    <property type="entry name" value="alpha-1,3-mannosyl-glycoprotein 2-beta-N-acetylglucosaminyltransferase"/>
    <property type="match status" value="1"/>
</dbReference>
<proteinExistence type="inferred from homology"/>
<dbReference type="EC" id="2.4.1.101" evidence="17 21"/>
<keyword evidence="14" id="KW-1015">Disulfide bond</keyword>
<keyword evidence="13 21" id="KW-0472">Membrane</keyword>
<dbReference type="InterPro" id="IPR029044">
    <property type="entry name" value="Nucleotide-diphossugar_trans"/>
</dbReference>
<evidence type="ECO:0000256" key="14">
    <source>
        <dbReference type="ARBA" id="ARBA00023157"/>
    </source>
</evidence>
<dbReference type="InterPro" id="IPR052261">
    <property type="entry name" value="Glycosyltransferase_13"/>
</dbReference>
<keyword evidence="5" id="KW-0963">Cytoplasm</keyword>
<dbReference type="GO" id="GO:0003827">
    <property type="term" value="F:alpha-1,3-mannosylglycoprotein 2-beta-N-acetylglucosaminyltransferase activity"/>
    <property type="evidence" value="ECO:0007669"/>
    <property type="project" value="UniProtKB-UniRule"/>
</dbReference>
<feature type="region of interest" description="Disordered" evidence="22">
    <location>
        <begin position="169"/>
        <end position="215"/>
    </location>
</feature>
<keyword evidence="12 21" id="KW-0333">Golgi apparatus</keyword>
<name>A0A8S4AGK2_9TELE</name>
<evidence type="ECO:0000256" key="13">
    <source>
        <dbReference type="ARBA" id="ARBA00023136"/>
    </source>
</evidence>
<keyword evidence="7" id="KW-0808">Transferase</keyword>
<feature type="region of interest" description="Disordered" evidence="22">
    <location>
        <begin position="107"/>
        <end position="131"/>
    </location>
</feature>
<evidence type="ECO:0000256" key="1">
    <source>
        <dbReference type="ARBA" id="ARBA00004323"/>
    </source>
</evidence>
<evidence type="ECO:0000256" key="7">
    <source>
        <dbReference type="ARBA" id="ARBA00022679"/>
    </source>
</evidence>
<sequence>MLDSCMLTPPVFQDEDGIPSDFSDPPGGRQLTDNLHRLAFLPPTDTGPVSVLRSASSSLPAPPLPRCPRAMVRKKGSLILCGAFLFVAWNALLLLYLWGRPPLGRPGDGGGAEPGEKEEWGLGRGGGGGAAAQANLAGEVIRLAEEVEVQLETQKKLLKQIEDHRAAWARQRDVGKRQTGHREEVQDPREPSEAPQERQEERGRTQKVGVATPPRPNEPIIPILVIACDRVTVKRSLDRLIQYRPSAELHPIVVSQDCGHAETARVIGSYGDQVTHISQPDLSDIRVRPEHRKFQGYYKISRHYRWALNQVFGAMGHSSVVIVEDDLEVAPDFFEYFRALYPVLRADPSLWCVSAWNDNGRDALVDPAKPGLLHRTDFFPGLGWMLLRDMWAELEPKWPPAFWDDWMRQPEQRRGRSCVRPEVSRTITFGRKGVSLGQFFDQYLRYIKLNAEFVPFTKHDLSYLLKEKYDDAFVKEVYGATPVRIEDLQQGGGLRGPGPYRVQYSSRDSFKVFARNLGVMDDLKSGVPRTGYRGVVSFLHRGRRVFLAPPEGWTQYDVSWS</sequence>
<keyword evidence="11 21" id="KW-1133">Transmembrane helix</keyword>
<evidence type="ECO:0000256" key="8">
    <source>
        <dbReference type="ARBA" id="ARBA00022692"/>
    </source>
</evidence>
<dbReference type="GO" id="GO:0030145">
    <property type="term" value="F:manganese ion binding"/>
    <property type="evidence" value="ECO:0007669"/>
    <property type="project" value="UniProtKB-UniRule"/>
</dbReference>
<keyword evidence="15 21" id="KW-0464">Manganese</keyword>
<evidence type="ECO:0000256" key="2">
    <source>
        <dbReference type="ARBA" id="ARBA00004556"/>
    </source>
</evidence>
<protein>
    <recommendedName>
        <fullName evidence="20 21">Alpha-1,3-mannosyl-glycoprotein 2-beta-N-acetylglucosaminyltransferase</fullName>
        <shortName evidence="21">GNT-I</shortName>
        <shortName evidence="21">GlcNAc-T I</shortName>
        <ecNumber evidence="17 21">2.4.1.101</ecNumber>
    </recommendedName>
    <alternativeName>
        <fullName evidence="18 21">N-glycosyl-oligosaccharide-glycoprotein N-acetylglucosaminyltransferase I</fullName>
    </alternativeName>
</protein>
<dbReference type="CDD" id="cd02514">
    <property type="entry name" value="GT13_GLCNAC-TI"/>
    <property type="match status" value="1"/>
</dbReference>
<evidence type="ECO:0000256" key="11">
    <source>
        <dbReference type="ARBA" id="ARBA00022989"/>
    </source>
</evidence>
<keyword evidence="24" id="KW-1185">Reference proteome</keyword>
<evidence type="ECO:0000256" key="17">
    <source>
        <dbReference type="ARBA" id="ARBA00038949"/>
    </source>
</evidence>
<feature type="compositionally biased region" description="Basic and acidic residues" evidence="22">
    <location>
        <begin position="169"/>
        <end position="204"/>
    </location>
</feature>
<gene>
    <name evidence="23" type="ORF">MMEN_LOCUS2777</name>
</gene>
<dbReference type="GO" id="GO:0048471">
    <property type="term" value="C:perinuclear region of cytoplasm"/>
    <property type="evidence" value="ECO:0007669"/>
    <property type="project" value="UniProtKB-SubCell"/>
</dbReference>
<evidence type="ECO:0000256" key="4">
    <source>
        <dbReference type="ARBA" id="ARBA00006492"/>
    </source>
</evidence>
<evidence type="ECO:0000256" key="15">
    <source>
        <dbReference type="ARBA" id="ARBA00023211"/>
    </source>
</evidence>
<keyword evidence="9 21" id="KW-0479">Metal-binding</keyword>
<dbReference type="GO" id="GO:0006487">
    <property type="term" value="P:protein N-linked glycosylation"/>
    <property type="evidence" value="ECO:0007669"/>
    <property type="project" value="TreeGrafter"/>
</dbReference>
<evidence type="ECO:0000256" key="21">
    <source>
        <dbReference type="RuleBase" id="RU368119"/>
    </source>
</evidence>
<dbReference type="GO" id="GO:0000139">
    <property type="term" value="C:Golgi membrane"/>
    <property type="evidence" value="ECO:0007669"/>
    <property type="project" value="UniProtKB-SubCell"/>
</dbReference>
<dbReference type="FunFam" id="3.90.550.10:FF:000055">
    <property type="entry name" value="Alpha-1,3-mannosyl-glycoprotein 2-beta-N-acetylglucosaminyltransferase"/>
    <property type="match status" value="1"/>
</dbReference>
<comment type="subcellular location">
    <subcellularLocation>
        <location evidence="2">Cytoplasm</location>
        <location evidence="2">Perinuclear region</location>
    </subcellularLocation>
    <subcellularLocation>
        <location evidence="1 21">Golgi apparatus membrane</location>
        <topology evidence="1 21">Single-pass type II membrane protein</topology>
    </subcellularLocation>
</comment>
<dbReference type="InterPro" id="IPR004139">
    <property type="entry name" value="Glyco_trans_13"/>
</dbReference>
<comment type="cofactor">
    <cofactor evidence="21">
        <name>Mn(2+)</name>
        <dbReference type="ChEBI" id="CHEBI:29035"/>
    </cofactor>
    <text evidence="21">The cofactor is mostly bound to the substrate.</text>
</comment>
<dbReference type="Gene3D" id="3.10.180.20">
    <property type="entry name" value="N-Acetylglucosaminyltransferase I, Domain 2"/>
    <property type="match status" value="1"/>
</dbReference>
<evidence type="ECO:0000256" key="16">
    <source>
        <dbReference type="ARBA" id="ARBA00037706"/>
    </source>
</evidence>
<comment type="catalytic activity">
    <reaction evidence="19 21">
        <text>N(4)-(alpha-D-Man-(1-&gt;3)-[alpha-D-Man-(1-&gt;3)-[alpha-D-Man-(1-&gt;6)]-alpha-D-Man-(1-&gt;6)]-beta-D-Man-(1-&gt;4)-beta-D-GlcNAc-(1-&gt;4)-beta-D-GlcNAc)-L-asparaginyl-[protein] (N-glucan mannose isomer 5A1,2) + UDP-N-acetyl-alpha-D-glucosamine = N(4)-{beta-D-GlcNAc-(1-&gt;2)-alpha-D-Man-(1-&gt;3)-[alpha-D-Man-(1-&gt;3)-[alpha-D-Man-(1-&gt;6)]-alpha-D-Man-(1-&gt;6)]-beta-D-Man-(1-&gt;4)-beta-D-GlcNAc-(1-&gt;4)-beta-D-GlcNAc}-L-asparaginyl-[protein] + UDP + H(+)</text>
        <dbReference type="Rhea" id="RHEA:11456"/>
        <dbReference type="Rhea" id="RHEA-COMP:14367"/>
        <dbReference type="Rhea" id="RHEA-COMP:14368"/>
        <dbReference type="ChEBI" id="CHEBI:15378"/>
        <dbReference type="ChEBI" id="CHEBI:57705"/>
        <dbReference type="ChEBI" id="CHEBI:58223"/>
        <dbReference type="ChEBI" id="CHEBI:59087"/>
        <dbReference type="ChEBI" id="CHEBI:60625"/>
        <dbReference type="EC" id="2.4.1.101"/>
    </reaction>
</comment>
<dbReference type="Pfam" id="PF03071">
    <property type="entry name" value="GNT-I"/>
    <property type="match status" value="1"/>
</dbReference>
<keyword evidence="8 21" id="KW-0812">Transmembrane</keyword>
<reference evidence="23" key="1">
    <citation type="submission" date="2021-05" db="EMBL/GenBank/DDBJ databases">
        <authorList>
            <person name="Tigano A."/>
        </authorList>
    </citation>
    <scope>NUCLEOTIDE SEQUENCE</scope>
</reference>
<evidence type="ECO:0000256" key="18">
    <source>
        <dbReference type="ARBA" id="ARBA00041712"/>
    </source>
</evidence>
<evidence type="ECO:0000256" key="5">
    <source>
        <dbReference type="ARBA" id="ARBA00022490"/>
    </source>
</evidence>
<comment type="pathway">
    <text evidence="3 21">Protein modification; protein glycosylation.</text>
</comment>
<comment type="caution">
    <text evidence="23">The sequence shown here is derived from an EMBL/GenBank/DDBJ whole genome shotgun (WGS) entry which is preliminary data.</text>
</comment>
<evidence type="ECO:0000313" key="23">
    <source>
        <dbReference type="EMBL" id="CAG5866075.1"/>
    </source>
</evidence>
<dbReference type="Gene3D" id="3.90.550.10">
    <property type="entry name" value="Spore Coat Polysaccharide Biosynthesis Protein SpsA, Chain A"/>
    <property type="match status" value="1"/>
</dbReference>
<dbReference type="AlphaFoldDB" id="A0A8S4AGK2"/>
<evidence type="ECO:0000256" key="10">
    <source>
        <dbReference type="ARBA" id="ARBA00022968"/>
    </source>
</evidence>
<organism evidence="23 24">
    <name type="scientific">Menidia menidia</name>
    <name type="common">Atlantic silverside</name>
    <dbReference type="NCBI Taxonomy" id="238744"/>
    <lineage>
        <taxon>Eukaryota</taxon>
        <taxon>Metazoa</taxon>
        <taxon>Chordata</taxon>
        <taxon>Craniata</taxon>
        <taxon>Vertebrata</taxon>
        <taxon>Euteleostomi</taxon>
        <taxon>Actinopterygii</taxon>
        <taxon>Neopterygii</taxon>
        <taxon>Teleostei</taxon>
        <taxon>Neoteleostei</taxon>
        <taxon>Acanthomorphata</taxon>
        <taxon>Ovalentaria</taxon>
        <taxon>Atherinomorphae</taxon>
        <taxon>Atheriniformes</taxon>
        <taxon>Atherinopsidae</taxon>
        <taxon>Menidiinae</taxon>
        <taxon>Menidia</taxon>
    </lineage>
</organism>
<evidence type="ECO:0000256" key="12">
    <source>
        <dbReference type="ARBA" id="ARBA00023034"/>
    </source>
</evidence>
<evidence type="ECO:0000256" key="6">
    <source>
        <dbReference type="ARBA" id="ARBA00022676"/>
    </source>
</evidence>
<evidence type="ECO:0000313" key="24">
    <source>
        <dbReference type="Proteomes" id="UP000677803"/>
    </source>
</evidence>
<dbReference type="PANTHER" id="PTHR10468">
    <property type="entry name" value="PROTEIN O-LINKED-MANNOSE BETA-1,2-N-ACETYLGLUCOSAMINYLTRANSFERASE 1/ALPHA-1,3-MANNOSYL-GLYCOPROTEIN 2-BETA-N-ACETYLGLUCOSAMINYLTRANSFERASE"/>
    <property type="match status" value="1"/>
</dbReference>
<evidence type="ECO:0000256" key="20">
    <source>
        <dbReference type="ARBA" id="ARBA00069743"/>
    </source>
</evidence>
<comment type="similarity">
    <text evidence="4 21">Belongs to the glycosyltransferase 13 family.</text>
</comment>
<dbReference type="EMBL" id="CAJRST010001736">
    <property type="protein sequence ID" value="CAG5866075.1"/>
    <property type="molecule type" value="Genomic_DNA"/>
</dbReference>
<dbReference type="PANTHER" id="PTHR10468:SF0">
    <property type="entry name" value="ALPHA-1,3-MANNOSYL-GLYCOPROTEIN 2-BETA-N-ACETYLGLUCOSAMINYLTRANSFERASE"/>
    <property type="match status" value="1"/>
</dbReference>
<keyword evidence="6 21" id="KW-0328">Glycosyltransferase</keyword>